<sequence>MTTYDEVHDLIHRSWDTPDGPARVAIVEQVLAKAEALGDPDLLYAAHAAATSGYHQSGEPMKAMMTFARCLTDYDADPGRRSHHDEHLLLWHFKHVVSSMTLFPQLALARTMAVLDDMQRRYQAGGHSMQAVYAYRHDVAAHLGDEEQADHWYRLWDSAPRDALSDCAGCDPSSKAHHLAWRGRDEDAIVLAQDALSGRLTCSEQPHGILTTVLFPYLRTGRLDEARDAHRRAYRALDDNKAELGRVARHVEFCGVTGNELRGLELIERHLPWLDQAPTPKTEMEFAAAAALVLRRLTEAGQGDLVVRRVAGESTVAELGRRLREQAVALSLRFDERNGNTYQSTRIAALIESKPLVAYLPLSVTAARAAVAAPIAHSADAQPPADLAEVPADLSLDGRLDLVDELFHAEEQAKAKALTARLLAEHAAGPLTDQQRGRLARLRAVALPDEELQATADAFAEAVAAFERAGDTAREHAARLQWQISMLQLTGDGSLVPAVFEAAELAVSANTDPKQRRAALVRAAWVAAASGDLDRATSLLDRADAEPGALPPARHASLLHLRAGVLQAQERIEEAAQRIRAAATLLRGTDHRDQLANLLRALADLLGRLGDNPGAIAAFEEAAAVAQDPELRRSSRADAGFMLVTTERAGEFVDDIVEHVCLMEARGAAGAAAYTRHRLALALATTGRFTEAAEVGEEALSWFLAQRDDEHADIVVELRDLLSRVYAQLGEVHVAIGQLDTLLELVGGVERLPYRGDVLERAGELLWQVDRDAEAADRFDAAAQAYGQADLALATVHARRRQVMALFHAGRKEDAVTLSKQLAELMAVTEVPADQQPGLTWERAMAGYEAAQVLSNNDDPDHDAAVDRVAPAAALFRSIGAFGEAALAELRHGQVLVVSGRAAAGAAELRRALDALPADHGARREAAAWLARALDDQGETRQARKLREEHGLPEPD</sequence>
<dbReference type="AlphaFoldDB" id="A0A8J3KQB9"/>
<dbReference type="RefSeq" id="WP_120315640.1">
    <property type="nucleotide sequence ID" value="NZ_BONH01000064.1"/>
</dbReference>
<dbReference type="Gene3D" id="1.25.40.10">
    <property type="entry name" value="Tetratricopeptide repeat domain"/>
    <property type="match status" value="2"/>
</dbReference>
<protein>
    <recommendedName>
        <fullName evidence="3">Tetratricopeptide repeat protein</fullName>
    </recommendedName>
</protein>
<dbReference type="EMBL" id="BONH01000064">
    <property type="protein sequence ID" value="GIG02939.1"/>
    <property type="molecule type" value="Genomic_DNA"/>
</dbReference>
<name>A0A8J3KQB9_9ACTN</name>
<organism evidence="1 2">
    <name type="scientific">Catellatospora citrea</name>
    <dbReference type="NCBI Taxonomy" id="53366"/>
    <lineage>
        <taxon>Bacteria</taxon>
        <taxon>Bacillati</taxon>
        <taxon>Actinomycetota</taxon>
        <taxon>Actinomycetes</taxon>
        <taxon>Micromonosporales</taxon>
        <taxon>Micromonosporaceae</taxon>
        <taxon>Catellatospora</taxon>
    </lineage>
</organism>
<evidence type="ECO:0008006" key="3">
    <source>
        <dbReference type="Google" id="ProtNLM"/>
    </source>
</evidence>
<reference evidence="1 2" key="1">
    <citation type="submission" date="2021-01" db="EMBL/GenBank/DDBJ databases">
        <title>Whole genome shotgun sequence of Catellatospora citrea NBRC 14495.</title>
        <authorList>
            <person name="Komaki H."/>
            <person name="Tamura T."/>
        </authorList>
    </citation>
    <scope>NUCLEOTIDE SEQUENCE [LARGE SCALE GENOMIC DNA]</scope>
    <source>
        <strain evidence="1 2">NBRC 14495</strain>
    </source>
</reference>
<keyword evidence="2" id="KW-1185">Reference proteome</keyword>
<accession>A0A8J3KQB9</accession>
<gene>
    <name evidence="1" type="ORF">Cci01nite_80320</name>
</gene>
<dbReference type="Proteomes" id="UP000659904">
    <property type="component" value="Unassembled WGS sequence"/>
</dbReference>
<evidence type="ECO:0000313" key="2">
    <source>
        <dbReference type="Proteomes" id="UP000659904"/>
    </source>
</evidence>
<dbReference type="SUPFAM" id="SSF48452">
    <property type="entry name" value="TPR-like"/>
    <property type="match status" value="2"/>
</dbReference>
<dbReference type="InterPro" id="IPR011990">
    <property type="entry name" value="TPR-like_helical_dom_sf"/>
</dbReference>
<proteinExistence type="predicted"/>
<evidence type="ECO:0000313" key="1">
    <source>
        <dbReference type="EMBL" id="GIG02939.1"/>
    </source>
</evidence>
<comment type="caution">
    <text evidence="1">The sequence shown here is derived from an EMBL/GenBank/DDBJ whole genome shotgun (WGS) entry which is preliminary data.</text>
</comment>